<evidence type="ECO:0000256" key="2">
    <source>
        <dbReference type="ARBA" id="ARBA00022448"/>
    </source>
</evidence>
<evidence type="ECO:0000256" key="6">
    <source>
        <dbReference type="ARBA" id="ARBA00037066"/>
    </source>
</evidence>
<dbReference type="InterPro" id="IPR003439">
    <property type="entry name" value="ABC_transporter-like_ATP-bd"/>
</dbReference>
<dbReference type="GO" id="GO:0016887">
    <property type="term" value="F:ATP hydrolysis activity"/>
    <property type="evidence" value="ECO:0007669"/>
    <property type="project" value="InterPro"/>
</dbReference>
<proteinExistence type="inferred from homology"/>
<dbReference type="OrthoDB" id="9806149at2"/>
<keyword evidence="2" id="KW-0813">Transport</keyword>
<organism evidence="8 9">
    <name type="scientific">Hyphomonas polymorpha PS728</name>
    <dbReference type="NCBI Taxonomy" id="1280954"/>
    <lineage>
        <taxon>Bacteria</taxon>
        <taxon>Pseudomonadati</taxon>
        <taxon>Pseudomonadota</taxon>
        <taxon>Alphaproteobacteria</taxon>
        <taxon>Hyphomonadales</taxon>
        <taxon>Hyphomonadaceae</taxon>
        <taxon>Hyphomonas</taxon>
    </lineage>
</organism>
<dbReference type="Gene3D" id="3.40.50.300">
    <property type="entry name" value="P-loop containing nucleotide triphosphate hydrolases"/>
    <property type="match status" value="1"/>
</dbReference>
<feature type="domain" description="ABC transporter" evidence="7">
    <location>
        <begin position="4"/>
        <end position="239"/>
    </location>
</feature>
<dbReference type="EMBL" id="ARYM01000007">
    <property type="protein sequence ID" value="KCZ99033.1"/>
    <property type="molecule type" value="Genomic_DNA"/>
</dbReference>
<dbReference type="GO" id="GO:0005524">
    <property type="term" value="F:ATP binding"/>
    <property type="evidence" value="ECO:0007669"/>
    <property type="project" value="UniProtKB-KW"/>
</dbReference>
<sequence>MSLLEARNISVDIGRTRILTGVSASFRSGYLTGLVGPNGAGKSTLVRALCNLLKPAAGEVRLSGAPITSFHRKELARKLSYLPQGHTMHWPLEVERLVALGRLPHLGPFSDIGPQDQAAIDRAMARTEVSAFRFRVAETLSGGERARVMMARALAVETDILLVDEPVAALDPYHQLHVMELLRSLADEGKLVVCVLHDLALAARFCNAAVLMSEGRVLAQGAPQDVLTDTHLRAAYSIRSLQGQHEAEPFILPWRRLDADASKPEPRPC</sequence>
<dbReference type="SMART" id="SM00382">
    <property type="entry name" value="AAA"/>
    <property type="match status" value="1"/>
</dbReference>
<dbReference type="eggNOG" id="COG1120">
    <property type="taxonomic scope" value="Bacteria"/>
</dbReference>
<evidence type="ECO:0000313" key="9">
    <source>
        <dbReference type="Proteomes" id="UP000027100"/>
    </source>
</evidence>
<keyword evidence="9" id="KW-1185">Reference proteome</keyword>
<dbReference type="Pfam" id="PF00005">
    <property type="entry name" value="ABC_tran"/>
    <property type="match status" value="1"/>
</dbReference>
<comment type="similarity">
    <text evidence="1">Belongs to the ABC transporter superfamily.</text>
</comment>
<keyword evidence="3" id="KW-0547">Nucleotide-binding</keyword>
<name>A0A062VHN8_9PROT</name>
<dbReference type="InterPro" id="IPR003593">
    <property type="entry name" value="AAA+_ATPase"/>
</dbReference>
<dbReference type="SUPFAM" id="SSF52540">
    <property type="entry name" value="P-loop containing nucleoside triphosphate hydrolases"/>
    <property type="match status" value="1"/>
</dbReference>
<dbReference type="PANTHER" id="PTHR42794:SF1">
    <property type="entry name" value="HEMIN IMPORT ATP-BINDING PROTEIN HMUV"/>
    <property type="match status" value="1"/>
</dbReference>
<dbReference type="PROSITE" id="PS50893">
    <property type="entry name" value="ABC_TRANSPORTER_2"/>
    <property type="match status" value="1"/>
</dbReference>
<comment type="caution">
    <text evidence="8">The sequence shown here is derived from an EMBL/GenBank/DDBJ whole genome shotgun (WGS) entry which is preliminary data.</text>
</comment>
<accession>A0A062VHN8</accession>
<dbReference type="InterPro" id="IPR017871">
    <property type="entry name" value="ABC_transporter-like_CS"/>
</dbReference>
<evidence type="ECO:0000256" key="3">
    <source>
        <dbReference type="ARBA" id="ARBA00022741"/>
    </source>
</evidence>
<dbReference type="CDD" id="cd03214">
    <property type="entry name" value="ABC_Iron-Siderophores_B12_Hemin"/>
    <property type="match status" value="1"/>
</dbReference>
<keyword evidence="5" id="KW-1278">Translocase</keyword>
<dbReference type="Proteomes" id="UP000027100">
    <property type="component" value="Unassembled WGS sequence"/>
</dbReference>
<evidence type="ECO:0000313" key="8">
    <source>
        <dbReference type="EMBL" id="KCZ99033.1"/>
    </source>
</evidence>
<keyword evidence="4 8" id="KW-0067">ATP-binding</keyword>
<dbReference type="PANTHER" id="PTHR42794">
    <property type="entry name" value="HEMIN IMPORT ATP-BINDING PROTEIN HMUV"/>
    <property type="match status" value="1"/>
</dbReference>
<dbReference type="InterPro" id="IPR027417">
    <property type="entry name" value="P-loop_NTPase"/>
</dbReference>
<evidence type="ECO:0000256" key="4">
    <source>
        <dbReference type="ARBA" id="ARBA00022840"/>
    </source>
</evidence>
<protein>
    <submittedName>
        <fullName evidence="8">Iron(III) dicitrate transport ATP-binding protein FecE</fullName>
    </submittedName>
</protein>
<reference evidence="8 9" key="1">
    <citation type="journal article" date="2014" name="Antonie Van Leeuwenhoek">
        <title>Hyphomonas beringensis sp. nov. and Hyphomonas chukchiensis sp. nov., isolated from surface seawater of the Bering Sea and Chukchi Sea.</title>
        <authorList>
            <person name="Li C."/>
            <person name="Lai Q."/>
            <person name="Li G."/>
            <person name="Dong C."/>
            <person name="Wang J."/>
            <person name="Liao Y."/>
            <person name="Shao Z."/>
        </authorList>
    </citation>
    <scope>NUCLEOTIDE SEQUENCE [LARGE SCALE GENOMIC DNA]</scope>
    <source>
        <strain evidence="8 9">PS728</strain>
    </source>
</reference>
<evidence type="ECO:0000256" key="1">
    <source>
        <dbReference type="ARBA" id="ARBA00005417"/>
    </source>
</evidence>
<gene>
    <name evidence="8" type="ORF">HPO_07397</name>
</gene>
<dbReference type="AlphaFoldDB" id="A0A062VHN8"/>
<evidence type="ECO:0000256" key="5">
    <source>
        <dbReference type="ARBA" id="ARBA00022967"/>
    </source>
</evidence>
<evidence type="ECO:0000259" key="7">
    <source>
        <dbReference type="PROSITE" id="PS50893"/>
    </source>
</evidence>
<dbReference type="PROSITE" id="PS00211">
    <property type="entry name" value="ABC_TRANSPORTER_1"/>
    <property type="match status" value="1"/>
</dbReference>
<dbReference type="STRING" id="1280954.HPO_07397"/>
<dbReference type="FunFam" id="3.40.50.300:FF:000134">
    <property type="entry name" value="Iron-enterobactin ABC transporter ATP-binding protein"/>
    <property type="match status" value="1"/>
</dbReference>
<dbReference type="PATRIC" id="fig|1280954.3.peg.1501"/>
<comment type="function">
    <text evidence="6">Part of the ABC transporter complex HmuTUV involved in hemin import. Responsible for energy coupling to the transport system.</text>
</comment>
<dbReference type="RefSeq" id="WP_035596431.1">
    <property type="nucleotide sequence ID" value="NZ_ARYM01000007.1"/>
</dbReference>